<proteinExistence type="predicted"/>
<protein>
    <submittedName>
        <fullName evidence="2">Uncharacterized protein</fullName>
    </submittedName>
</protein>
<accession>A0A8J5VWV7</accession>
<sequence>MYAASIFPGASSLYKSHAIFPLLLHKPTHLPLPSLQLLSSSLLPPLSVIATMPHRSSSEPPPCLPLAESPRRHYLAVLGKPISSSVVHVTSVLISYEPVYYEEDAGHSLNQKERIDIKLQLNMIRSSPFCKINSNHEVKKHSSIFPGASSLYKSHAIFPLLLHKPTPLPLPSSQLLSSSLLPPLSVIATMPHRSSNEPPPCLPLAESPRRHYLAVLGKPISSSVVHVTSVLISYDYDAVEDLKFYPEVPPSPFAEQGKSSTTPVESVDHH</sequence>
<feature type="region of interest" description="Disordered" evidence="1">
    <location>
        <begin position="251"/>
        <end position="270"/>
    </location>
</feature>
<name>A0A8J5VWV7_ZIZPA</name>
<keyword evidence="3" id="KW-1185">Reference proteome</keyword>
<dbReference type="Proteomes" id="UP000729402">
    <property type="component" value="Unassembled WGS sequence"/>
</dbReference>
<dbReference type="EMBL" id="JAAALK010000287">
    <property type="protein sequence ID" value="KAG8060844.1"/>
    <property type="molecule type" value="Genomic_DNA"/>
</dbReference>
<organism evidence="2 3">
    <name type="scientific">Zizania palustris</name>
    <name type="common">Northern wild rice</name>
    <dbReference type="NCBI Taxonomy" id="103762"/>
    <lineage>
        <taxon>Eukaryota</taxon>
        <taxon>Viridiplantae</taxon>
        <taxon>Streptophyta</taxon>
        <taxon>Embryophyta</taxon>
        <taxon>Tracheophyta</taxon>
        <taxon>Spermatophyta</taxon>
        <taxon>Magnoliopsida</taxon>
        <taxon>Liliopsida</taxon>
        <taxon>Poales</taxon>
        <taxon>Poaceae</taxon>
        <taxon>BOP clade</taxon>
        <taxon>Oryzoideae</taxon>
        <taxon>Oryzeae</taxon>
        <taxon>Zizaniinae</taxon>
        <taxon>Zizania</taxon>
    </lineage>
</organism>
<reference evidence="2" key="2">
    <citation type="submission" date="2021-02" db="EMBL/GenBank/DDBJ databases">
        <authorList>
            <person name="Kimball J.A."/>
            <person name="Haas M.W."/>
            <person name="Macchietto M."/>
            <person name="Kono T."/>
            <person name="Duquette J."/>
            <person name="Shao M."/>
        </authorList>
    </citation>
    <scope>NUCLEOTIDE SEQUENCE</scope>
    <source>
        <tissue evidence="2">Fresh leaf tissue</tissue>
    </source>
</reference>
<evidence type="ECO:0000313" key="2">
    <source>
        <dbReference type="EMBL" id="KAG8060844.1"/>
    </source>
</evidence>
<dbReference type="AlphaFoldDB" id="A0A8J5VWV7"/>
<comment type="caution">
    <text evidence="2">The sequence shown here is derived from an EMBL/GenBank/DDBJ whole genome shotgun (WGS) entry which is preliminary data.</text>
</comment>
<evidence type="ECO:0000313" key="3">
    <source>
        <dbReference type="Proteomes" id="UP000729402"/>
    </source>
</evidence>
<reference evidence="2" key="1">
    <citation type="journal article" date="2021" name="bioRxiv">
        <title>Whole Genome Assembly and Annotation of Northern Wild Rice, Zizania palustris L., Supports a Whole Genome Duplication in the Zizania Genus.</title>
        <authorList>
            <person name="Haas M."/>
            <person name="Kono T."/>
            <person name="Macchietto M."/>
            <person name="Millas R."/>
            <person name="McGilp L."/>
            <person name="Shao M."/>
            <person name="Duquette J."/>
            <person name="Hirsch C.N."/>
            <person name="Kimball J."/>
        </authorList>
    </citation>
    <scope>NUCLEOTIDE SEQUENCE</scope>
    <source>
        <tissue evidence="2">Fresh leaf tissue</tissue>
    </source>
</reference>
<evidence type="ECO:0000256" key="1">
    <source>
        <dbReference type="SAM" id="MobiDB-lite"/>
    </source>
</evidence>
<gene>
    <name evidence="2" type="ORF">GUJ93_ZPchr0002g24760</name>
</gene>